<dbReference type="InterPro" id="IPR011379">
    <property type="entry name" value="MazG-related_GP37"/>
</dbReference>
<protein>
    <recommendedName>
        <fullName evidence="1">NTP pyrophosphohydrolase MazG-like domain-containing protein</fullName>
    </recommendedName>
</protein>
<proteinExistence type="predicted"/>
<organism evidence="2">
    <name type="scientific">Lentibacter phage vB_LenP_ICBM3</name>
    <dbReference type="NCBI Taxonomy" id="2301530"/>
    <lineage>
        <taxon>Viruses</taxon>
        <taxon>Duplodnaviria</taxon>
        <taxon>Heunggongvirae</taxon>
        <taxon>Uroviricota</taxon>
        <taxon>Caudoviricetes</taxon>
        <taxon>Zobellviridae</taxon>
        <taxon>Cobavirinae</taxon>
        <taxon>Siovirus</taxon>
        <taxon>Siovirus germanense</taxon>
    </lineage>
</organism>
<feature type="domain" description="NTP pyrophosphohydrolase MazG-like" evidence="1">
    <location>
        <begin position="28"/>
        <end position="92"/>
    </location>
</feature>
<evidence type="ECO:0000259" key="1">
    <source>
        <dbReference type="Pfam" id="PF03819"/>
    </source>
</evidence>
<name>A0A3G2YR96_9CAUD</name>
<sequence length="103" mass="11334">MKMNDYQQQAVETAIYPSTAQVTYPAMGLANEAGEVLGKVKKIIRDGTFNRDDIADELGDVLWYAAALARDLNTDLSSIAQRNLDKLASRKERGTLQGSGDKR</sequence>
<dbReference type="SUPFAM" id="SSF101386">
    <property type="entry name" value="all-alpha NTP pyrophosphatases"/>
    <property type="match status" value="1"/>
</dbReference>
<dbReference type="Pfam" id="PF03819">
    <property type="entry name" value="MazG"/>
    <property type="match status" value="1"/>
</dbReference>
<dbReference type="Proteomes" id="UP000272148">
    <property type="component" value="Segment"/>
</dbReference>
<dbReference type="CDD" id="cd11541">
    <property type="entry name" value="NTP-PPase_u4"/>
    <property type="match status" value="1"/>
</dbReference>
<dbReference type="InterPro" id="IPR004518">
    <property type="entry name" value="MazG-like_dom"/>
</dbReference>
<accession>A0A3G2YR96</accession>
<dbReference type="EMBL" id="MF431615">
    <property type="protein sequence ID" value="AYP28038.1"/>
    <property type="molecule type" value="Genomic_DNA"/>
</dbReference>
<evidence type="ECO:0000313" key="2">
    <source>
        <dbReference type="EMBL" id="AYP28038.1"/>
    </source>
</evidence>
<dbReference type="PIRSF" id="PIRSF006639">
    <property type="entry name" value="UCP006639_pph"/>
    <property type="match status" value="1"/>
</dbReference>
<reference evidence="2" key="1">
    <citation type="journal article" date="2019" name="ISME J.">
        <title>Cobaviruses - a new globally distributed phage group infecting Rhodobacteraceae in marine ecosystems.</title>
        <authorList>
            <person name="Bischoff V."/>
            <person name="Bunk B."/>
            <person name="Meier-Kolthoff J.P."/>
            <person name="Sproer C."/>
            <person name="Poehlein A."/>
            <person name="Dogs M."/>
            <person name="Nguyen M."/>
            <person name="Petersen J."/>
            <person name="Daniel R."/>
            <person name="Overmann J."/>
            <person name="Goker M."/>
            <person name="Simon M."/>
            <person name="Brinkhoff T."/>
            <person name="Moraru C."/>
        </authorList>
    </citation>
    <scope>NUCLEOTIDE SEQUENCE</scope>
</reference>
<dbReference type="Gene3D" id="1.10.287.1080">
    <property type="entry name" value="MazG-like"/>
    <property type="match status" value="1"/>
</dbReference>